<dbReference type="SUPFAM" id="SSF52833">
    <property type="entry name" value="Thioredoxin-like"/>
    <property type="match status" value="1"/>
</dbReference>
<evidence type="ECO:0000259" key="1">
    <source>
        <dbReference type="PROSITE" id="PS50404"/>
    </source>
</evidence>
<dbReference type="PANTHER" id="PTHR12782">
    <property type="entry name" value="MICROSOMAL PROSTAGLANDIN E SYNTHASE-2"/>
    <property type="match status" value="1"/>
</dbReference>
<dbReference type="Proteomes" id="UP001465976">
    <property type="component" value="Unassembled WGS sequence"/>
</dbReference>
<comment type="caution">
    <text evidence="2">The sequence shown here is derived from an EMBL/GenBank/DDBJ whole genome shotgun (WGS) entry which is preliminary data.</text>
</comment>
<dbReference type="InterPro" id="IPR036249">
    <property type="entry name" value="Thioredoxin-like_sf"/>
</dbReference>
<dbReference type="CDD" id="cd00570">
    <property type="entry name" value="GST_N_family"/>
    <property type="match status" value="1"/>
</dbReference>
<evidence type="ECO:0000313" key="3">
    <source>
        <dbReference type="Proteomes" id="UP001465976"/>
    </source>
</evidence>
<feature type="non-terminal residue" evidence="2">
    <location>
        <position position="311"/>
    </location>
</feature>
<dbReference type="Pfam" id="PF25907">
    <property type="entry name" value="DUF7962"/>
    <property type="match status" value="1"/>
</dbReference>
<dbReference type="Pfam" id="PF13417">
    <property type="entry name" value="GST_N_3"/>
    <property type="match status" value="1"/>
</dbReference>
<reference evidence="2 3" key="1">
    <citation type="submission" date="2024-02" db="EMBL/GenBank/DDBJ databases">
        <title>A draft genome for the cacao thread blight pathogen Marasmius crinis-equi.</title>
        <authorList>
            <person name="Cohen S.P."/>
            <person name="Baruah I.K."/>
            <person name="Amoako-Attah I."/>
            <person name="Bukari Y."/>
            <person name="Meinhardt L.W."/>
            <person name="Bailey B.A."/>
        </authorList>
    </citation>
    <scope>NUCLEOTIDE SEQUENCE [LARGE SCALE GENOMIC DNA]</scope>
    <source>
        <strain evidence="2 3">GH-76</strain>
    </source>
</reference>
<dbReference type="InterPro" id="IPR036282">
    <property type="entry name" value="Glutathione-S-Trfase_C_sf"/>
</dbReference>
<dbReference type="Gene3D" id="3.40.30.110">
    <property type="match status" value="1"/>
</dbReference>
<accession>A0ABR3FQM3</accession>
<protein>
    <recommendedName>
        <fullName evidence="1">GST N-terminal domain-containing protein</fullName>
    </recommendedName>
</protein>
<organism evidence="2 3">
    <name type="scientific">Marasmius crinis-equi</name>
    <dbReference type="NCBI Taxonomy" id="585013"/>
    <lineage>
        <taxon>Eukaryota</taxon>
        <taxon>Fungi</taxon>
        <taxon>Dikarya</taxon>
        <taxon>Basidiomycota</taxon>
        <taxon>Agaricomycotina</taxon>
        <taxon>Agaricomycetes</taxon>
        <taxon>Agaricomycetidae</taxon>
        <taxon>Agaricales</taxon>
        <taxon>Marasmiineae</taxon>
        <taxon>Marasmiaceae</taxon>
        <taxon>Marasmius</taxon>
    </lineage>
</organism>
<dbReference type="PANTHER" id="PTHR12782:SF5">
    <property type="entry name" value="PROSTAGLANDIN E SYNTHASE 2"/>
    <property type="match status" value="1"/>
</dbReference>
<keyword evidence="3" id="KW-1185">Reference proteome</keyword>
<gene>
    <name evidence="2" type="ORF">V5O48_004283</name>
</gene>
<feature type="domain" description="GST N-terminal" evidence="1">
    <location>
        <begin position="3"/>
        <end position="83"/>
    </location>
</feature>
<dbReference type="EMBL" id="JBAHYK010000141">
    <property type="protein sequence ID" value="KAL0577734.1"/>
    <property type="molecule type" value="Genomic_DNA"/>
</dbReference>
<dbReference type="PROSITE" id="PS50404">
    <property type="entry name" value="GST_NTER"/>
    <property type="match status" value="1"/>
</dbReference>
<dbReference type="Gene3D" id="1.20.1050.10">
    <property type="match status" value="1"/>
</dbReference>
<sequence>MPPTVILYRYDGSPFSEKVDQVLLLKSVPHQTVHVARILPRPEITDLLGLNYRRIPILAIDNDIYCDTSIIIPALERRFHPSTGHYGTIFPPKKHGGSADTGLLKAFARHYADTTLFPLATAFVPWEKVPKAFVEDRSSLRGQPINVDGIIASRGKALSLLAAQLALLEEQLKDGREWLFDTESPSLADVSVHYVYAWLKTLSAARSLFDEAKFPNALKWYSRLSQALERTRQDHQPKRINASDAARSISSSPFEPYHVVGFDELEADRLGLKAGQTIAIIPDDTRKNSTYTSVLRVGLFLCLFLQLTSGL</sequence>
<proteinExistence type="predicted"/>
<evidence type="ECO:0000313" key="2">
    <source>
        <dbReference type="EMBL" id="KAL0577734.1"/>
    </source>
</evidence>
<name>A0ABR3FQM3_9AGAR</name>
<dbReference type="InterPro" id="IPR004045">
    <property type="entry name" value="Glutathione_S-Trfase_N"/>
</dbReference>
<dbReference type="InterPro" id="IPR058268">
    <property type="entry name" value="DUF7962"/>
</dbReference>
<dbReference type="SUPFAM" id="SSF47616">
    <property type="entry name" value="GST C-terminal domain-like"/>
    <property type="match status" value="1"/>
</dbReference>